<dbReference type="EMBL" id="CAJNOB010000006">
    <property type="protein sequence ID" value="CAF0693495.1"/>
    <property type="molecule type" value="Genomic_DNA"/>
</dbReference>
<dbReference type="AlphaFoldDB" id="A0A8J2FVH9"/>
<dbReference type="Proteomes" id="UP000663859">
    <property type="component" value="Unassembled WGS sequence"/>
</dbReference>
<gene>
    <name evidence="1" type="ORF">MPNT_140021</name>
</gene>
<accession>A0A8J2FVH9</accession>
<protein>
    <submittedName>
        <fullName evidence="1">Uncharacterized protein</fullName>
    </submittedName>
</protein>
<evidence type="ECO:0000313" key="1">
    <source>
        <dbReference type="EMBL" id="CAF0693495.1"/>
    </source>
</evidence>
<sequence>MGDAEVIALEEWEDSWGLFACRKLSMVSEEFEFVSDRQDGSVWMKVDYIEAKPTGGEVWEQRSVKKSRFLRPERDCGTRQR</sequence>
<organism evidence="1 2">
    <name type="scientific">Candidatus Methylacidithermus pantelleriae</name>
    <dbReference type="NCBI Taxonomy" id="2744239"/>
    <lineage>
        <taxon>Bacteria</taxon>
        <taxon>Pseudomonadati</taxon>
        <taxon>Verrucomicrobiota</taxon>
        <taxon>Methylacidiphilae</taxon>
        <taxon>Methylacidiphilales</taxon>
        <taxon>Methylacidiphilaceae</taxon>
        <taxon>Candidatus Methylacidithermus</taxon>
    </lineage>
</organism>
<keyword evidence="2" id="KW-1185">Reference proteome</keyword>
<comment type="caution">
    <text evidence="1">The sequence shown here is derived from an EMBL/GenBank/DDBJ whole genome shotgun (WGS) entry which is preliminary data.</text>
</comment>
<proteinExistence type="predicted"/>
<reference evidence="1" key="1">
    <citation type="submission" date="2021-02" db="EMBL/GenBank/DDBJ databases">
        <authorList>
            <person name="Cremers G."/>
            <person name="Picone N."/>
        </authorList>
    </citation>
    <scope>NUCLEOTIDE SEQUENCE</scope>
    <source>
        <strain evidence="1">PQ17</strain>
    </source>
</reference>
<name>A0A8J2FVH9_9BACT</name>
<evidence type="ECO:0000313" key="2">
    <source>
        <dbReference type="Proteomes" id="UP000663859"/>
    </source>
</evidence>